<dbReference type="PANTHER" id="PTHR48048">
    <property type="entry name" value="GLYCOSYLTRANSFERASE"/>
    <property type="match status" value="1"/>
</dbReference>
<reference evidence="2" key="1">
    <citation type="submission" date="2020-10" db="EMBL/GenBank/DDBJ databases">
        <authorList>
            <person name="Han B."/>
            <person name="Lu T."/>
            <person name="Zhao Q."/>
            <person name="Huang X."/>
            <person name="Zhao Y."/>
        </authorList>
    </citation>
    <scope>NUCLEOTIDE SEQUENCE</scope>
</reference>
<dbReference type="AlphaFoldDB" id="A0A811RVC0"/>
<keyword evidence="1" id="KW-0808">Transferase</keyword>
<accession>A0A811RVC0</accession>
<name>A0A811RVC0_9POAL</name>
<keyword evidence="3" id="KW-1185">Reference proteome</keyword>
<dbReference type="PANTHER" id="PTHR48048:SF14">
    <property type="entry name" value="GLYCOSYLTRANSFERASE"/>
    <property type="match status" value="1"/>
</dbReference>
<evidence type="ECO:0000313" key="2">
    <source>
        <dbReference type="EMBL" id="CAD6333121.1"/>
    </source>
</evidence>
<dbReference type="Proteomes" id="UP000604825">
    <property type="component" value="Unassembled WGS sequence"/>
</dbReference>
<dbReference type="InterPro" id="IPR050481">
    <property type="entry name" value="UDP-glycosyltransf_plant"/>
</dbReference>
<protein>
    <submittedName>
        <fullName evidence="2">Uncharacterized protein</fullName>
    </submittedName>
</protein>
<proteinExistence type="predicted"/>
<gene>
    <name evidence="2" type="ORF">NCGR_LOCUS57219</name>
</gene>
<comment type="caution">
    <text evidence="2">The sequence shown here is derived from an EMBL/GenBank/DDBJ whole genome shotgun (WGS) entry which is preliminary data.</text>
</comment>
<dbReference type="SUPFAM" id="SSF53756">
    <property type="entry name" value="UDP-Glycosyltransferase/glycogen phosphorylase"/>
    <property type="match status" value="1"/>
</dbReference>
<dbReference type="Gene3D" id="3.40.50.2000">
    <property type="entry name" value="Glycogen Phosphorylase B"/>
    <property type="match status" value="3"/>
</dbReference>
<organism evidence="2 3">
    <name type="scientific">Miscanthus lutarioriparius</name>
    <dbReference type="NCBI Taxonomy" id="422564"/>
    <lineage>
        <taxon>Eukaryota</taxon>
        <taxon>Viridiplantae</taxon>
        <taxon>Streptophyta</taxon>
        <taxon>Embryophyta</taxon>
        <taxon>Tracheophyta</taxon>
        <taxon>Spermatophyta</taxon>
        <taxon>Magnoliopsida</taxon>
        <taxon>Liliopsida</taxon>
        <taxon>Poales</taxon>
        <taxon>Poaceae</taxon>
        <taxon>PACMAD clade</taxon>
        <taxon>Panicoideae</taxon>
        <taxon>Andropogonodae</taxon>
        <taxon>Andropogoneae</taxon>
        <taxon>Saccharinae</taxon>
        <taxon>Miscanthus</taxon>
    </lineage>
</organism>
<dbReference type="CDD" id="cd03784">
    <property type="entry name" value="GT1_Gtf-like"/>
    <property type="match status" value="1"/>
</dbReference>
<dbReference type="GO" id="GO:0035251">
    <property type="term" value="F:UDP-glucosyltransferase activity"/>
    <property type="evidence" value="ECO:0007669"/>
    <property type="project" value="InterPro"/>
</dbReference>
<dbReference type="InterPro" id="IPR002213">
    <property type="entry name" value="UDP_glucos_trans"/>
</dbReference>
<dbReference type="EMBL" id="CAJGYO010000017">
    <property type="protein sequence ID" value="CAD6333121.1"/>
    <property type="molecule type" value="Genomic_DNA"/>
</dbReference>
<evidence type="ECO:0000313" key="3">
    <source>
        <dbReference type="Proteomes" id="UP000604825"/>
    </source>
</evidence>
<dbReference type="OrthoDB" id="5835829at2759"/>
<evidence type="ECO:0000256" key="1">
    <source>
        <dbReference type="ARBA" id="ARBA00022679"/>
    </source>
</evidence>
<sequence length="396" mass="43859">MKKTVVLYPGLAASHFIPMMQLGDVLLEEGYDVVVALIDATMEHNIAFAAAVDRVASSKPAAVTFHKLPRIHDPPTVTNDVNLLLGYFEMIRRYNEHLREFLCSIPPRSIHAVILDSYSNIALDVTNKFGIPAYSFFASNASALAVFLQLPWAHRAEGQPSFKELGDATVNFHGVPPMPASLLEDPKTEIYRAVTNSLGKNLEAGGILVNTFASLEARAVAGLKDPHFLAESGLTVPPVYCVGPLVEDAAETKGKHECLKWLDEQPEHSVVFLCFGSLGNHSEMQLKEIATGVERSGHRFLWRCSVIRQQQKMNKVLMVEEIGIGVELAGWQHGLVKAEELEAKVRLVMESEEGEQLRARETAHKEAADMVWKDGVGRRAWRLASSCQTWARLDQI</sequence>